<dbReference type="Proteomes" id="UP000005939">
    <property type="component" value="Unassembled WGS sequence"/>
</dbReference>
<evidence type="ECO:0000256" key="10">
    <source>
        <dbReference type="RuleBase" id="RU003983"/>
    </source>
</evidence>
<dbReference type="eggNOG" id="COG0501">
    <property type="taxonomic scope" value="Bacteria"/>
</dbReference>
<gene>
    <name evidence="13" type="ORF">CIN_10260</name>
</gene>
<dbReference type="CDD" id="cd07325">
    <property type="entry name" value="M48_Ste24p_like"/>
    <property type="match status" value="1"/>
</dbReference>
<organism evidence="13 14">
    <name type="scientific">Commensalibacter intestini A911</name>
    <dbReference type="NCBI Taxonomy" id="1088868"/>
    <lineage>
        <taxon>Bacteria</taxon>
        <taxon>Pseudomonadati</taxon>
        <taxon>Pseudomonadota</taxon>
        <taxon>Alphaproteobacteria</taxon>
        <taxon>Acetobacterales</taxon>
        <taxon>Acetobacteraceae</taxon>
    </lineage>
</organism>
<dbReference type="GO" id="GO:0004222">
    <property type="term" value="F:metalloendopeptidase activity"/>
    <property type="evidence" value="ECO:0007669"/>
    <property type="project" value="InterPro"/>
</dbReference>
<dbReference type="Gene3D" id="3.30.2010.10">
    <property type="entry name" value="Metalloproteases ('zincins'), catalytic domain"/>
    <property type="match status" value="1"/>
</dbReference>
<evidence type="ECO:0000256" key="7">
    <source>
        <dbReference type="ARBA" id="ARBA00022989"/>
    </source>
</evidence>
<sequence length="269" mass="30759">MQFQIEKIRHPKEKTYGTYVIVCGCIIWAIIALTFLSYILHKDYLHLSIFIIYIAVFWLVSYIARALTRAYMFGHYVLIGPNQFPHLHKMVQEGAKQVGLTEAPQAFIYNSNGVINAMAVRLIGRQRYIWLTSALIDADNEEQVRFVIGHELGHHVSGHLSGIKCYLRLTGSFIPFLGKAYSRARELTCDRVGAFVSQNISASRSALQMLACGSAKLNDQMNPDEFQKQETMVPHTAGYILHIFSHYPRLTKRVEEVSLWYAQTFKDHS</sequence>
<dbReference type="PANTHER" id="PTHR43221">
    <property type="entry name" value="PROTEASE HTPX"/>
    <property type="match status" value="1"/>
</dbReference>
<keyword evidence="1" id="KW-1003">Cell membrane</keyword>
<dbReference type="RefSeq" id="WP_008854016.1">
    <property type="nucleotide sequence ID" value="NZ_AGFR01000007.1"/>
</dbReference>
<dbReference type="Pfam" id="PF01435">
    <property type="entry name" value="Peptidase_M48"/>
    <property type="match status" value="1"/>
</dbReference>
<keyword evidence="9 11" id="KW-0472">Membrane</keyword>
<keyword evidence="8 10" id="KW-0482">Metalloprotease</keyword>
<dbReference type="PANTHER" id="PTHR43221:SF2">
    <property type="entry name" value="PROTEASE HTPX HOMOLOG"/>
    <property type="match status" value="1"/>
</dbReference>
<feature type="domain" description="Peptidase M48" evidence="12">
    <location>
        <begin position="82"/>
        <end position="160"/>
    </location>
</feature>
<dbReference type="InterPro" id="IPR001915">
    <property type="entry name" value="Peptidase_M48"/>
</dbReference>
<feature type="transmembrane region" description="Helical" evidence="11">
    <location>
        <begin position="44"/>
        <end position="64"/>
    </location>
</feature>
<evidence type="ECO:0000256" key="1">
    <source>
        <dbReference type="ARBA" id="ARBA00022475"/>
    </source>
</evidence>
<evidence type="ECO:0000256" key="2">
    <source>
        <dbReference type="ARBA" id="ARBA00022670"/>
    </source>
</evidence>
<evidence type="ECO:0000313" key="14">
    <source>
        <dbReference type="Proteomes" id="UP000005939"/>
    </source>
</evidence>
<evidence type="ECO:0000256" key="11">
    <source>
        <dbReference type="SAM" id="Phobius"/>
    </source>
</evidence>
<dbReference type="STRING" id="1088868.CIN_10260"/>
<comment type="cofactor">
    <cofactor evidence="10">
        <name>Zn(2+)</name>
        <dbReference type="ChEBI" id="CHEBI:29105"/>
    </cofactor>
    <text evidence="10">Binds 1 zinc ion per subunit.</text>
</comment>
<dbReference type="GO" id="GO:0006508">
    <property type="term" value="P:proteolysis"/>
    <property type="evidence" value="ECO:0007669"/>
    <property type="project" value="UniProtKB-KW"/>
</dbReference>
<keyword evidence="2 10" id="KW-0645">Protease</keyword>
<evidence type="ECO:0000259" key="12">
    <source>
        <dbReference type="Pfam" id="PF01435"/>
    </source>
</evidence>
<dbReference type="PROSITE" id="PS51257">
    <property type="entry name" value="PROKAR_LIPOPROTEIN"/>
    <property type="match status" value="1"/>
</dbReference>
<protein>
    <recommendedName>
        <fullName evidence="12">Peptidase M48 domain-containing protein</fullName>
    </recommendedName>
</protein>
<keyword evidence="3 11" id="KW-0812">Transmembrane</keyword>
<evidence type="ECO:0000256" key="9">
    <source>
        <dbReference type="ARBA" id="ARBA00023136"/>
    </source>
</evidence>
<evidence type="ECO:0000313" key="13">
    <source>
        <dbReference type="EMBL" id="EHD13667.1"/>
    </source>
</evidence>
<dbReference type="GO" id="GO:0046872">
    <property type="term" value="F:metal ion binding"/>
    <property type="evidence" value="ECO:0007669"/>
    <property type="project" value="UniProtKB-KW"/>
</dbReference>
<keyword evidence="6 10" id="KW-0862">Zinc</keyword>
<dbReference type="InterPro" id="IPR050083">
    <property type="entry name" value="HtpX_protease"/>
</dbReference>
<evidence type="ECO:0000256" key="5">
    <source>
        <dbReference type="ARBA" id="ARBA00022801"/>
    </source>
</evidence>
<dbReference type="EMBL" id="AGFR01000007">
    <property type="protein sequence ID" value="EHD13667.1"/>
    <property type="molecule type" value="Genomic_DNA"/>
</dbReference>
<dbReference type="AlphaFoldDB" id="G6F0M3"/>
<comment type="similarity">
    <text evidence="10">Belongs to the peptidase M48 family.</text>
</comment>
<evidence type="ECO:0000256" key="8">
    <source>
        <dbReference type="ARBA" id="ARBA00023049"/>
    </source>
</evidence>
<dbReference type="PATRIC" id="fig|1088868.3.peg.1029"/>
<accession>G6F0M3</accession>
<evidence type="ECO:0000256" key="4">
    <source>
        <dbReference type="ARBA" id="ARBA00022723"/>
    </source>
</evidence>
<feature type="transmembrane region" description="Helical" evidence="11">
    <location>
        <begin position="16"/>
        <end position="38"/>
    </location>
</feature>
<proteinExistence type="inferred from homology"/>
<evidence type="ECO:0000256" key="6">
    <source>
        <dbReference type="ARBA" id="ARBA00022833"/>
    </source>
</evidence>
<name>G6F0M3_9PROT</name>
<reference evidence="13 14" key="1">
    <citation type="submission" date="2011-10" db="EMBL/GenBank/DDBJ databases">
        <title>Genome Sequence of Commensalibacter intestini A911, isolated from Drosophila gut.</title>
        <authorList>
            <person name="Lee W.-J."/>
            <person name="Kim E.-K."/>
        </authorList>
    </citation>
    <scope>NUCLEOTIDE SEQUENCE [LARGE SCALE GENOMIC DNA]</scope>
    <source>
        <strain evidence="13 14">A911</strain>
    </source>
</reference>
<keyword evidence="5 10" id="KW-0378">Hydrolase</keyword>
<keyword evidence="7 11" id="KW-1133">Transmembrane helix</keyword>
<keyword evidence="4" id="KW-0479">Metal-binding</keyword>
<evidence type="ECO:0000256" key="3">
    <source>
        <dbReference type="ARBA" id="ARBA00022692"/>
    </source>
</evidence>
<comment type="caution">
    <text evidence="13">The sequence shown here is derived from an EMBL/GenBank/DDBJ whole genome shotgun (WGS) entry which is preliminary data.</text>
</comment>